<dbReference type="PANTHER" id="PTHR30204:SF15">
    <property type="entry name" value="BLL5018 PROTEIN"/>
    <property type="match status" value="1"/>
</dbReference>
<feature type="compositionally biased region" description="Pro residues" evidence="2">
    <location>
        <begin position="1"/>
        <end position="10"/>
    </location>
</feature>
<feature type="compositionally biased region" description="Acidic residues" evidence="2">
    <location>
        <begin position="47"/>
        <end position="64"/>
    </location>
</feature>
<dbReference type="InterPro" id="IPR009061">
    <property type="entry name" value="DNA-bd_dom_put_sf"/>
</dbReference>
<gene>
    <name evidence="4" type="ORF">FBZ92_103260</name>
</gene>
<dbReference type="Gene3D" id="1.10.1660.10">
    <property type="match status" value="1"/>
</dbReference>
<accession>A0A560IXN6</accession>
<feature type="region of interest" description="Disordered" evidence="2">
    <location>
        <begin position="154"/>
        <end position="198"/>
    </location>
</feature>
<dbReference type="EMBL" id="VITT01000003">
    <property type="protein sequence ID" value="TWB63768.1"/>
    <property type="molecule type" value="Genomic_DNA"/>
</dbReference>
<name>A0A560IXN6_9PROT</name>
<reference evidence="4 5" key="1">
    <citation type="submission" date="2019-06" db="EMBL/GenBank/DDBJ databases">
        <title>Genomic Encyclopedia of Type Strains, Phase IV (KMG-V): Genome sequencing to study the core and pangenomes of soil and plant-associated prokaryotes.</title>
        <authorList>
            <person name="Whitman W."/>
        </authorList>
    </citation>
    <scope>NUCLEOTIDE SEQUENCE [LARGE SCALE GENOMIC DNA]</scope>
    <source>
        <strain evidence="4 5">BR 11140</strain>
    </source>
</reference>
<dbReference type="GO" id="GO:0003700">
    <property type="term" value="F:DNA-binding transcription factor activity"/>
    <property type="evidence" value="ECO:0007669"/>
    <property type="project" value="InterPro"/>
</dbReference>
<feature type="compositionally biased region" description="Acidic residues" evidence="2">
    <location>
        <begin position="174"/>
        <end position="183"/>
    </location>
</feature>
<feature type="compositionally biased region" description="Basic and acidic residues" evidence="2">
    <location>
        <begin position="233"/>
        <end position="256"/>
    </location>
</feature>
<dbReference type="Pfam" id="PF13411">
    <property type="entry name" value="MerR_1"/>
    <property type="match status" value="1"/>
</dbReference>
<feature type="region of interest" description="Disordered" evidence="2">
    <location>
        <begin position="47"/>
        <end position="79"/>
    </location>
</feature>
<dbReference type="PANTHER" id="PTHR30204">
    <property type="entry name" value="REDOX-CYCLING DRUG-SENSING TRANSCRIPTIONAL ACTIVATOR SOXR"/>
    <property type="match status" value="1"/>
</dbReference>
<evidence type="ECO:0000259" key="3">
    <source>
        <dbReference type="PROSITE" id="PS50937"/>
    </source>
</evidence>
<dbReference type="Proteomes" id="UP000318050">
    <property type="component" value="Unassembled WGS sequence"/>
</dbReference>
<proteinExistence type="predicted"/>
<dbReference type="AlphaFoldDB" id="A0A560IXN6"/>
<evidence type="ECO:0000256" key="1">
    <source>
        <dbReference type="ARBA" id="ARBA00023125"/>
    </source>
</evidence>
<evidence type="ECO:0000313" key="5">
    <source>
        <dbReference type="Proteomes" id="UP000318050"/>
    </source>
</evidence>
<dbReference type="GO" id="GO:0003677">
    <property type="term" value="F:DNA binding"/>
    <property type="evidence" value="ECO:0007669"/>
    <property type="project" value="UniProtKB-KW"/>
</dbReference>
<keyword evidence="1" id="KW-0238">DNA-binding</keyword>
<comment type="caution">
    <text evidence="4">The sequence shown here is derived from an EMBL/GenBank/DDBJ whole genome shotgun (WGS) entry which is preliminary data.</text>
</comment>
<dbReference type="CDD" id="cd04765">
    <property type="entry name" value="HTH_MlrA-like_sg2"/>
    <property type="match status" value="1"/>
</dbReference>
<feature type="domain" description="HTH merR-type" evidence="3">
    <location>
        <begin position="85"/>
        <end position="153"/>
    </location>
</feature>
<sequence>MSGMPAPEPRIPAEDMSADGVETGDDLVAPDMTDAADGVVADTDIESDLPDEAGLDEMGPDEAGNDMPVADRGRAGTKSPTAFRTISEVSAELDVPQHVLRFWETKFPHIRPLKRGGGRRYYRPDDVELLRRIQVLLYKEGYTIKGVQRLLRTGGGRTLPPNGPISESAGGAEEATEAVDESWVEPASPSPPPAPRAQPEEKLRIIGLFDHDPEADPEWSRTPPSAPEPVAPRAHEPRRAPTEKVEKGLSAPKREALGQVLADLEEIRDLLRRVL</sequence>
<feature type="region of interest" description="Disordered" evidence="2">
    <location>
        <begin position="210"/>
        <end position="257"/>
    </location>
</feature>
<protein>
    <submittedName>
        <fullName evidence="4">MerR-like DNA binding protein</fullName>
    </submittedName>
</protein>
<evidence type="ECO:0000313" key="4">
    <source>
        <dbReference type="EMBL" id="TWB63768.1"/>
    </source>
</evidence>
<dbReference type="SUPFAM" id="SSF46955">
    <property type="entry name" value="Putative DNA-binding domain"/>
    <property type="match status" value="1"/>
</dbReference>
<evidence type="ECO:0000256" key="2">
    <source>
        <dbReference type="SAM" id="MobiDB-lite"/>
    </source>
</evidence>
<dbReference type="SMART" id="SM00422">
    <property type="entry name" value="HTH_MERR"/>
    <property type="match status" value="1"/>
</dbReference>
<organism evidence="4 5">
    <name type="scientific">Nitrospirillum amazonense</name>
    <dbReference type="NCBI Taxonomy" id="28077"/>
    <lineage>
        <taxon>Bacteria</taxon>
        <taxon>Pseudomonadati</taxon>
        <taxon>Pseudomonadota</taxon>
        <taxon>Alphaproteobacteria</taxon>
        <taxon>Rhodospirillales</taxon>
        <taxon>Azospirillaceae</taxon>
        <taxon>Nitrospirillum</taxon>
    </lineage>
</organism>
<dbReference type="InterPro" id="IPR000551">
    <property type="entry name" value="MerR-type_HTH_dom"/>
</dbReference>
<feature type="region of interest" description="Disordered" evidence="2">
    <location>
        <begin position="1"/>
        <end position="31"/>
    </location>
</feature>
<dbReference type="InterPro" id="IPR047057">
    <property type="entry name" value="MerR_fam"/>
</dbReference>
<dbReference type="PROSITE" id="PS50937">
    <property type="entry name" value="HTH_MERR_2"/>
    <property type="match status" value="1"/>
</dbReference>